<keyword evidence="1" id="KW-0723">Serine/threonine-protein kinase</keyword>
<dbReference type="InterPro" id="IPR050494">
    <property type="entry name" value="Ser_Thr_dual-spec_kinase"/>
</dbReference>
<dbReference type="Pfam" id="PF00069">
    <property type="entry name" value="Pkinase"/>
    <property type="match status" value="1"/>
</dbReference>
<dbReference type="PROSITE" id="PS00108">
    <property type="entry name" value="PROTEIN_KINASE_ST"/>
    <property type="match status" value="1"/>
</dbReference>
<accession>A0A6P6YA49</accession>
<dbReference type="InterPro" id="IPR000719">
    <property type="entry name" value="Prot_kinase_dom"/>
</dbReference>
<reference evidence="9" key="1">
    <citation type="submission" date="2025-08" db="UniProtKB">
        <authorList>
            <consortium name="RefSeq"/>
        </authorList>
    </citation>
    <scope>IDENTIFICATION</scope>
    <source>
        <strain evidence="9">Airmid</strain>
    </source>
</reference>
<dbReference type="InParanoid" id="A0A6P6YA49"/>
<feature type="compositionally biased region" description="Polar residues" evidence="6">
    <location>
        <begin position="332"/>
        <end position="341"/>
    </location>
</feature>
<keyword evidence="8" id="KW-1185">Reference proteome</keyword>
<dbReference type="OrthoDB" id="5979581at2759"/>
<evidence type="ECO:0000256" key="4">
    <source>
        <dbReference type="ARBA" id="ARBA00022777"/>
    </source>
</evidence>
<protein>
    <submittedName>
        <fullName evidence="9">Probable serine/threonine-protein kinase dyrk1</fullName>
    </submittedName>
</protein>
<dbReference type="GO" id="GO:0005524">
    <property type="term" value="F:ATP binding"/>
    <property type="evidence" value="ECO:0007669"/>
    <property type="project" value="UniProtKB-KW"/>
</dbReference>
<evidence type="ECO:0000259" key="7">
    <source>
        <dbReference type="PROSITE" id="PS50011"/>
    </source>
</evidence>
<evidence type="ECO:0000256" key="2">
    <source>
        <dbReference type="ARBA" id="ARBA00022679"/>
    </source>
</evidence>
<dbReference type="InterPro" id="IPR008271">
    <property type="entry name" value="Ser/Thr_kinase_AS"/>
</dbReference>
<evidence type="ECO:0000256" key="5">
    <source>
        <dbReference type="ARBA" id="ARBA00022840"/>
    </source>
</evidence>
<evidence type="ECO:0000256" key="3">
    <source>
        <dbReference type="ARBA" id="ARBA00022741"/>
    </source>
</evidence>
<dbReference type="InterPro" id="IPR011009">
    <property type="entry name" value="Kinase-like_dom_sf"/>
</dbReference>
<dbReference type="PROSITE" id="PS50011">
    <property type="entry name" value="PROTEIN_KINASE_DOM"/>
    <property type="match status" value="1"/>
</dbReference>
<gene>
    <name evidence="9" type="primary">LOC113796125</name>
</gene>
<feature type="region of interest" description="Disordered" evidence="6">
    <location>
        <begin position="323"/>
        <end position="342"/>
    </location>
</feature>
<organism evidence="8 9">
    <name type="scientific">Dermatophagoides pteronyssinus</name>
    <name type="common">European house dust mite</name>
    <dbReference type="NCBI Taxonomy" id="6956"/>
    <lineage>
        <taxon>Eukaryota</taxon>
        <taxon>Metazoa</taxon>
        <taxon>Ecdysozoa</taxon>
        <taxon>Arthropoda</taxon>
        <taxon>Chelicerata</taxon>
        <taxon>Arachnida</taxon>
        <taxon>Acari</taxon>
        <taxon>Acariformes</taxon>
        <taxon>Sarcoptiformes</taxon>
        <taxon>Astigmata</taxon>
        <taxon>Psoroptidia</taxon>
        <taxon>Analgoidea</taxon>
        <taxon>Pyroglyphidae</taxon>
        <taxon>Dermatophagoidinae</taxon>
        <taxon>Dermatophagoides</taxon>
    </lineage>
</organism>
<dbReference type="RefSeq" id="XP_027202165.1">
    <property type="nucleotide sequence ID" value="XM_027346364.1"/>
</dbReference>
<name>A0A6P6YA49_DERPT</name>
<keyword evidence="3" id="KW-0547">Nucleotide-binding</keyword>
<proteinExistence type="predicted"/>
<evidence type="ECO:0000256" key="6">
    <source>
        <dbReference type="SAM" id="MobiDB-lite"/>
    </source>
</evidence>
<dbReference type="AlphaFoldDB" id="A0A6P6YA49"/>
<dbReference type="PANTHER" id="PTHR24058">
    <property type="entry name" value="DUAL SPECIFICITY PROTEIN KINASE"/>
    <property type="match status" value="1"/>
</dbReference>
<dbReference type="SMART" id="SM00220">
    <property type="entry name" value="S_TKc"/>
    <property type="match status" value="1"/>
</dbReference>
<dbReference type="SUPFAM" id="SSF56112">
    <property type="entry name" value="Protein kinase-like (PK-like)"/>
    <property type="match status" value="1"/>
</dbReference>
<dbReference type="Gene3D" id="1.10.510.10">
    <property type="entry name" value="Transferase(Phosphotransferase) domain 1"/>
    <property type="match status" value="1"/>
</dbReference>
<keyword evidence="4 9" id="KW-0418">Kinase</keyword>
<dbReference type="KEGG" id="dpte:113796125"/>
<evidence type="ECO:0000313" key="9">
    <source>
        <dbReference type="RefSeq" id="XP_027202165.1"/>
    </source>
</evidence>
<dbReference type="GO" id="GO:0004674">
    <property type="term" value="F:protein serine/threonine kinase activity"/>
    <property type="evidence" value="ECO:0007669"/>
    <property type="project" value="UniProtKB-KW"/>
</dbReference>
<feature type="domain" description="Protein kinase" evidence="7">
    <location>
        <begin position="104"/>
        <end position="410"/>
    </location>
</feature>
<keyword evidence="2" id="KW-0808">Transferase</keyword>
<sequence length="670" mass="78003">MFTDQFDELYSATSKSNSVTNKSACTMEQTDGTFNSNFLGGTALENHNTNNFCTLNSFSSDTKTAETVDFQQLSFKELKAQIESFTIDVHFSNSCDFKKINNKYLLIDQISVSNSAVIYIAKNISKNTRNSLYCLKIFVSEKSSQMLEELMLSLKVSKLKHVAEVYDYFYYNTQLCIVMPYLGINLYEFINIFNGEVSHELLVEIFRQVVKAILELHKNNIVHCDIKPENILIDVMADKVEVNLIDFGVSYEINQLKQFINSQNHPDKFYIQTRPYRAPELLLMTSINETIDWWSLGCVILEIYAGMRVPQKNINGNFFSHQEHKQIRRPTNLESEYTTGSNKDKDVENKQLVQYNYECYDEYDKLIADIEFTTNSVQVEQDELMNKVVQLCRNINTRDKLNDSKKKISIKLESNNSDEIKTSITNQTFYPNENFEKIFDNFEEMFDSFDDDSMYTDDLEFPVKNQFFKGQENESKLKNFNTFDNYINNFEHTRIITAGTPKVIKVSTYDEIPVQSSIRNFSTKFRNASVEKEYDYFQKANETSSNSNIPSVSLLNQDFTNKKKSSQNLTENNNPILINKLVNHDQFFTTSEDTQLKDLKSSNMTDNNHLVNSLIMQPSSQKEFSHDNESVYIDRRTEIDINTISRIPNAQEENIERDQFSDIRIYIEIY</sequence>
<dbReference type="Proteomes" id="UP000515146">
    <property type="component" value="Unplaced"/>
</dbReference>
<evidence type="ECO:0000256" key="1">
    <source>
        <dbReference type="ARBA" id="ARBA00022527"/>
    </source>
</evidence>
<evidence type="ECO:0000313" key="8">
    <source>
        <dbReference type="Proteomes" id="UP000515146"/>
    </source>
</evidence>
<keyword evidence="5" id="KW-0067">ATP-binding</keyword>